<dbReference type="Pfam" id="PF23295">
    <property type="entry name" value="Arm_4"/>
    <property type="match status" value="1"/>
</dbReference>
<dbReference type="PROSITE" id="PS50082">
    <property type="entry name" value="WD_REPEATS_2"/>
    <property type="match status" value="1"/>
</dbReference>
<proteinExistence type="predicted"/>
<dbReference type="PROSITE" id="PS00678">
    <property type="entry name" value="WD_REPEATS_1"/>
    <property type="match status" value="1"/>
</dbReference>
<evidence type="ECO:0000256" key="1">
    <source>
        <dbReference type="ARBA" id="ARBA00022574"/>
    </source>
</evidence>
<feature type="domain" description="BEACH" evidence="5">
    <location>
        <begin position="2053"/>
        <end position="2348"/>
    </location>
</feature>
<dbReference type="Proteomes" id="UP001149074">
    <property type="component" value="Unassembled WGS sequence"/>
</dbReference>
<dbReference type="InterPro" id="IPR001680">
    <property type="entry name" value="WD40_rpt"/>
</dbReference>
<reference evidence="7" key="2">
    <citation type="journal article" date="2023" name="IMA Fungus">
        <title>Comparative genomic study of the Penicillium genus elucidates a diverse pangenome and 15 lateral gene transfer events.</title>
        <authorList>
            <person name="Petersen C."/>
            <person name="Sorensen T."/>
            <person name="Nielsen M.R."/>
            <person name="Sondergaard T.E."/>
            <person name="Sorensen J.L."/>
            <person name="Fitzpatrick D.A."/>
            <person name="Frisvad J.C."/>
            <person name="Nielsen K.L."/>
        </authorList>
    </citation>
    <scope>NUCLEOTIDE SEQUENCE</scope>
    <source>
        <strain evidence="7">IBT 30761</strain>
    </source>
</reference>
<evidence type="ECO:0000259" key="5">
    <source>
        <dbReference type="PROSITE" id="PS50197"/>
    </source>
</evidence>
<dbReference type="SUPFAM" id="SSF50729">
    <property type="entry name" value="PH domain-like"/>
    <property type="match status" value="1"/>
</dbReference>
<feature type="region of interest" description="Disordered" evidence="4">
    <location>
        <begin position="1778"/>
        <end position="1804"/>
    </location>
</feature>
<accession>A0A9W9FGF2</accession>
<evidence type="ECO:0000313" key="8">
    <source>
        <dbReference type="Proteomes" id="UP001149074"/>
    </source>
</evidence>
<dbReference type="InterPro" id="IPR019775">
    <property type="entry name" value="WD40_repeat_CS"/>
</dbReference>
<feature type="repeat" description="WD" evidence="3">
    <location>
        <begin position="2478"/>
        <end position="2519"/>
    </location>
</feature>
<dbReference type="PROSITE" id="PS50294">
    <property type="entry name" value="WD_REPEATS_REGION"/>
    <property type="match status" value="1"/>
</dbReference>
<comment type="caution">
    <text evidence="7">The sequence shown here is derived from an EMBL/GenBank/DDBJ whole genome shotgun (WGS) entry which is preliminary data.</text>
</comment>
<feature type="region of interest" description="Disordered" evidence="4">
    <location>
        <begin position="1017"/>
        <end position="1038"/>
    </location>
</feature>
<evidence type="ECO:0000313" key="7">
    <source>
        <dbReference type="EMBL" id="KAJ5099723.1"/>
    </source>
</evidence>
<dbReference type="SMART" id="SM00320">
    <property type="entry name" value="WD40"/>
    <property type="match status" value="3"/>
</dbReference>
<dbReference type="CDD" id="cd01201">
    <property type="entry name" value="PH_BEACH"/>
    <property type="match status" value="1"/>
</dbReference>
<dbReference type="Gene3D" id="2.30.29.30">
    <property type="entry name" value="Pleckstrin-homology domain (PH domain)/Phosphotyrosine-binding domain (PTB)"/>
    <property type="match status" value="1"/>
</dbReference>
<feature type="compositionally biased region" description="Low complexity" evidence="4">
    <location>
        <begin position="1027"/>
        <end position="1038"/>
    </location>
</feature>
<dbReference type="InterPro" id="IPR036372">
    <property type="entry name" value="BEACH_dom_sf"/>
</dbReference>
<reference evidence="7" key="1">
    <citation type="submission" date="2022-11" db="EMBL/GenBank/DDBJ databases">
        <authorList>
            <person name="Petersen C."/>
        </authorList>
    </citation>
    <scope>NUCLEOTIDE SEQUENCE</scope>
    <source>
        <strain evidence="7">IBT 30761</strain>
    </source>
</reference>
<evidence type="ECO:0000256" key="3">
    <source>
        <dbReference type="PROSITE-ProRule" id="PRU00221"/>
    </source>
</evidence>
<dbReference type="Gene3D" id="1.10.1540.10">
    <property type="entry name" value="BEACH domain"/>
    <property type="match status" value="1"/>
</dbReference>
<dbReference type="InterPro" id="IPR000409">
    <property type="entry name" value="BEACH_dom"/>
</dbReference>
<dbReference type="GeneID" id="81358197"/>
<evidence type="ECO:0000256" key="2">
    <source>
        <dbReference type="ARBA" id="ARBA00022737"/>
    </source>
</evidence>
<evidence type="ECO:0000256" key="4">
    <source>
        <dbReference type="SAM" id="MobiDB-lite"/>
    </source>
</evidence>
<dbReference type="InterPro" id="IPR036322">
    <property type="entry name" value="WD40_repeat_dom_sf"/>
</dbReference>
<dbReference type="SUPFAM" id="SSF81837">
    <property type="entry name" value="BEACH domain"/>
    <property type="match status" value="1"/>
</dbReference>
<dbReference type="InterPro" id="IPR011993">
    <property type="entry name" value="PH-like_dom_sf"/>
</dbReference>
<dbReference type="SUPFAM" id="SSF48371">
    <property type="entry name" value="ARM repeat"/>
    <property type="match status" value="1"/>
</dbReference>
<dbReference type="InterPro" id="IPR051944">
    <property type="entry name" value="BEACH_domain_protein"/>
</dbReference>
<dbReference type="PANTHER" id="PTHR46108">
    <property type="entry name" value="BLUE CHEESE"/>
    <property type="match status" value="1"/>
</dbReference>
<dbReference type="SUPFAM" id="SSF50978">
    <property type="entry name" value="WD40 repeat-like"/>
    <property type="match status" value="1"/>
</dbReference>
<keyword evidence="2" id="KW-0677">Repeat</keyword>
<dbReference type="InterPro" id="IPR013320">
    <property type="entry name" value="ConA-like_dom_sf"/>
</dbReference>
<dbReference type="FunFam" id="1.10.1540.10:FF:000002">
    <property type="entry name" value="WD repeat and FYVE domain containing 3"/>
    <property type="match status" value="1"/>
</dbReference>
<dbReference type="InterPro" id="IPR016024">
    <property type="entry name" value="ARM-type_fold"/>
</dbReference>
<dbReference type="Gene3D" id="2.130.10.10">
    <property type="entry name" value="YVTN repeat-like/Quinoprotein amine dehydrogenase"/>
    <property type="match status" value="1"/>
</dbReference>
<dbReference type="Pfam" id="PF00400">
    <property type="entry name" value="WD40"/>
    <property type="match status" value="1"/>
</dbReference>
<feature type="compositionally biased region" description="Basic and acidic residues" evidence="4">
    <location>
        <begin position="1790"/>
        <end position="1800"/>
    </location>
</feature>
<dbReference type="OrthoDB" id="26681at2759"/>
<dbReference type="Pfam" id="PF14844">
    <property type="entry name" value="PH_BEACH"/>
    <property type="match status" value="1"/>
</dbReference>
<organism evidence="7 8">
    <name type="scientific">Penicillium argentinense</name>
    <dbReference type="NCBI Taxonomy" id="1131581"/>
    <lineage>
        <taxon>Eukaryota</taxon>
        <taxon>Fungi</taxon>
        <taxon>Dikarya</taxon>
        <taxon>Ascomycota</taxon>
        <taxon>Pezizomycotina</taxon>
        <taxon>Eurotiomycetes</taxon>
        <taxon>Eurotiomycetidae</taxon>
        <taxon>Eurotiales</taxon>
        <taxon>Aspergillaceae</taxon>
        <taxon>Penicillium</taxon>
    </lineage>
</organism>
<dbReference type="EMBL" id="JAPQKI010000005">
    <property type="protein sequence ID" value="KAJ5099723.1"/>
    <property type="molecule type" value="Genomic_DNA"/>
</dbReference>
<dbReference type="InterPro" id="IPR056252">
    <property type="entry name" value="Alfy-like_Arm-like"/>
</dbReference>
<evidence type="ECO:0000259" key="6">
    <source>
        <dbReference type="PROSITE" id="PS51783"/>
    </source>
</evidence>
<dbReference type="PROSITE" id="PS50197">
    <property type="entry name" value="BEACH"/>
    <property type="match status" value="1"/>
</dbReference>
<protein>
    <submittedName>
        <fullName evidence="7">Uncharacterized protein</fullName>
    </submittedName>
</protein>
<keyword evidence="8" id="KW-1185">Reference proteome</keyword>
<dbReference type="PANTHER" id="PTHR46108:SF4">
    <property type="entry name" value="BLUE CHEESE"/>
    <property type="match status" value="1"/>
</dbReference>
<dbReference type="SUPFAM" id="SSF49899">
    <property type="entry name" value="Concanavalin A-like lectins/glucanases"/>
    <property type="match status" value="1"/>
</dbReference>
<gene>
    <name evidence="7" type="ORF">N7532_006724</name>
</gene>
<dbReference type="InterPro" id="IPR015943">
    <property type="entry name" value="WD40/YVTN_repeat-like_dom_sf"/>
</dbReference>
<sequence length="2662" mass="297055">MYTDSCFVAAGGSDGAVLANNRDDSTLPPRFPVSQGNPGTWQLCARLRSHGHLDLCVTSSFSEVACLLPASCELTTGFGHLIRVHPASVDSEATIHFWGLQTHKANTLELLVTPAGSDSRCLPLLLPWLLPLCFGWHTPRVSSGPASTTHTNADRLNRHANRAFTVSGGHPPSVRSWIRFGDGSAAPPPPSPSGSTERLAEELAPALDQLKNLTTDTNLTVSQAFTATEPLLRLRHTFIDDARPDTAKDAFRHLLGFQALLDLARQLAELYDRDALSKNDRKSLLVIFKDVLALLAEGLKDHFGNKRYFVRKISGGGIATLERTLKVLVGKIGDTEADAQQLYGGILAAALCQEAVAGIFVSLSGKLLQSGSSESPKDIRYAVDQSMGSAETVEVAELLGPLLRVWVTHSMTPGNDILRVALPACLCQLASQSRRNVVALHATGMLTSILPLLFDDGRSDTETALYQDLARYLSAQGMSSLGDAVSLYRRAHESPQVLEFLLSALKVSKEPPSIQFDLSLHGFCSVEFATLGRSFPPSASAGYTLSAWVRFDEFDPNAHTTIFGAFDASQTCFILAYLERDTRNFILQTAIQGPRPSVRFKSARFEPNRSYHICLIHRRPKPTSSSKASLFIDGEFAEQLKIDYPSVPVSSHPSRPPRIQAFFGTPRDLAMRLGKGVSTSRWSLANGILFEDAFSDDMVSVFYNLGPRYYGNFQDCLGSFQTYKASASLNLRHEHLHPGKEENSDIVTAIRRRASTLVRESSILINVSPIAVLDDDDSNNVDESQLVKCLSRQAAKSLQQLTKAGGNAVAVNGATPAINDGLTQPQGVGILTGDPVVEVPRSLDDASWCLGGCAAVHLSLIQAADTAEATRLAVEALYEAVRDNWRNSEAMERENGYGILAAQLREKLGYHLGSTAPSNKTAMVGSSTEQSSLTLDLLRLTLEFVGYDFKRPTYSIITNPLAYRVLLVDMDVWRFGDPQVLDLYYSQFQIFATRSNYCRFNARRLGRMPELICRSQEKEEPPFRGASSRPSSSKSDSGKYVSSIALGIEMLRLYADILCNTHDPTALKKFAKAVTNKVSNEPTPDGVLLITSDLLQWLLYLACEDEPEVVTLAVKILARLLVVHGSSYSKKLSEKNGGYTVLEHHLQRWWNLPSLWIVCFSIFFGQDIARLDLERPFNAPALLNLFLADGELRIVFPEMLPVIMAMLKAGSKELMSTWGETVEHAQTHFEEAAISSKNPNMSLCTLTGVALPDQVKFGVAVLSSVVKFLAEARSVSRNFQDFTSQSTYVHELLAILYPSVVGTDPIGSATELSSRPSGISFDESNLVARPRSSTANTSTVFQTTTVDVTGSPNESTDSLRRGSSFVLVSSERAKHQPSNARIRRVINPKSADDGGVVEHPLTKAIFGLVLPMLEEQLLEKKDFSGLGLYQKTPPGFLEHQAHFNSWIFNCLLSTLKELPTSKPCILQEPRVLTNLSRFATHLAEAVYEGWFINGPVSTLECLGTLIEYLQRPDIANLKSIRLCSQAVATIHLTLYRVVLFQLSEADDTESLFVLKRLNYWQVVLLSAADTQSRHLHLLFYLLYTKLISTDQDVRLAAASLWRIILVQKPDEVTMLLGNAPHSLQRRLADGFDALVGMEDEAFLPWIDEQRDDLDALFFGILSRSWDSFVQEENSKSEDSAKNRISRRRDKLKQWSQLEKFNEDMIKKNDAILPHWISNISASEFLKSQRFLQDMQDNSVFMWSAFSNLLMDLRRPGGLLAEEKERKWRLDQTEGRSRMRLRVVPDDSDERQDYQPKRKASEPPAVKIDTRFRALSEGEVISTPTGMTAEPAVIESEPQYGEAENATNSEDPSMLEENFEMIDDPKIELDASEYEDKNRKVMRSLHRGDQVQNVCNMSRIIGLEAIEGLLILGKDCIYILDNFFQRADGEIVNVWQAPAEERDSYVRMIAGRESNDRRSQEHETRSWKWSDLVSVSKRRFLFRDVALEIFFTDGTSYLLTLYSARVRDELCNQLGSKAPQVTGSAGHSRPEDISRFETLRSQEDAPQSLGSKFASVFGHLPSNPATRKWVKGEISNFHYLMLINTLAGRTFNDLTQYPVFPWVLADYTSEELDLTDPKTFRDLSKPMGCQNPDREAGFRERYNAFAEMGDDNSPPFHYGTHYSSAMIVSSYLIRLQPFVKSYLLLQGGTFDHADRLFYSIRKAFESASRGNMSDVRELIPEFFYLPEFLVNSNKYDFGIPQNMTTAIDSVELPPWAKGDPKIFIEKHREALESPYVSENLHHWIDLVFGSKQKGEAAVEAVNVFHHLSYKGAKDLDAIDDPMERLATIGIIHNFGQTPHQIFQRPHAQREDQRHRTPQLDTLAESLTQMPLSLLDTEERVANLSMRQDRLLCTPALRLNVPPSFDHYMEWGFFDGSVRFYSADSRKLLGHFEHLHVGQLSHASFADSRTLVTCGTDCTISLWTVTATPRAVDLQPLGSLFGHRAPVTVLAISRSFSALLSASSDGHIMLWDLNRRGFVRTLPADGTVECARINDVTGNIVVCRGKRITMYTLNGEVLVDQPVCDAADDHVLSCVFYEGIQNEWLERELVLTGHSRGVVNIWSKTIRNGRFELELIRQLHHTDSTRDTGANISTGISCILAQPQVVYTGDEAGRVYEWNCIQRR</sequence>
<dbReference type="CDD" id="cd06071">
    <property type="entry name" value="Beach"/>
    <property type="match status" value="1"/>
</dbReference>
<dbReference type="InterPro" id="IPR023362">
    <property type="entry name" value="PH-BEACH_dom"/>
</dbReference>
<name>A0A9W9FGF2_9EURO</name>
<feature type="domain" description="BEACH-type PH" evidence="6">
    <location>
        <begin position="1885"/>
        <end position="2014"/>
    </location>
</feature>
<feature type="region of interest" description="Disordered" evidence="4">
    <location>
        <begin position="177"/>
        <end position="199"/>
    </location>
</feature>
<keyword evidence="1 3" id="KW-0853">WD repeat</keyword>
<dbReference type="PROSITE" id="PS51783">
    <property type="entry name" value="PH_BEACH"/>
    <property type="match status" value="1"/>
</dbReference>
<dbReference type="RefSeq" id="XP_056475377.1">
    <property type="nucleotide sequence ID" value="XM_056619218.1"/>
</dbReference>
<dbReference type="Pfam" id="PF02138">
    <property type="entry name" value="Beach"/>
    <property type="match status" value="1"/>
</dbReference>
<dbReference type="SMART" id="SM01026">
    <property type="entry name" value="Beach"/>
    <property type="match status" value="1"/>
</dbReference>